<evidence type="ECO:0000313" key="1">
    <source>
        <dbReference type="EMBL" id="KII74790.1"/>
    </source>
</evidence>
<proteinExistence type="predicted"/>
<reference evidence="1 2" key="1">
    <citation type="journal article" date="2014" name="Genome Biol. Evol.">
        <title>The genome of the myxosporean Thelohanellus kitauei shows adaptations to nutrient acquisition within its fish host.</title>
        <authorList>
            <person name="Yang Y."/>
            <person name="Xiong J."/>
            <person name="Zhou Z."/>
            <person name="Huo F."/>
            <person name="Miao W."/>
            <person name="Ran C."/>
            <person name="Liu Y."/>
            <person name="Zhang J."/>
            <person name="Feng J."/>
            <person name="Wang M."/>
            <person name="Wang M."/>
            <person name="Wang L."/>
            <person name="Yao B."/>
        </authorList>
    </citation>
    <scope>NUCLEOTIDE SEQUENCE [LARGE SCALE GENOMIC DNA]</scope>
    <source>
        <strain evidence="1">Wuqing</strain>
    </source>
</reference>
<dbReference type="EMBL" id="JWZT01000261">
    <property type="protein sequence ID" value="KII74790.1"/>
    <property type="molecule type" value="Genomic_DNA"/>
</dbReference>
<name>A0A0C2NEK6_THEKT</name>
<evidence type="ECO:0000313" key="2">
    <source>
        <dbReference type="Proteomes" id="UP000031668"/>
    </source>
</evidence>
<dbReference type="AlphaFoldDB" id="A0A0C2NEK6"/>
<protein>
    <submittedName>
        <fullName evidence="1">Uncharacterized protein</fullName>
    </submittedName>
</protein>
<keyword evidence="2" id="KW-1185">Reference proteome</keyword>
<accession>A0A0C2NEK6</accession>
<dbReference type="Proteomes" id="UP000031668">
    <property type="component" value="Unassembled WGS sequence"/>
</dbReference>
<comment type="caution">
    <text evidence="1">The sequence shown here is derived from an EMBL/GenBank/DDBJ whole genome shotgun (WGS) entry which is preliminary data.</text>
</comment>
<organism evidence="1 2">
    <name type="scientific">Thelohanellus kitauei</name>
    <name type="common">Myxosporean</name>
    <dbReference type="NCBI Taxonomy" id="669202"/>
    <lineage>
        <taxon>Eukaryota</taxon>
        <taxon>Metazoa</taxon>
        <taxon>Cnidaria</taxon>
        <taxon>Myxozoa</taxon>
        <taxon>Myxosporea</taxon>
        <taxon>Bivalvulida</taxon>
        <taxon>Platysporina</taxon>
        <taxon>Myxobolidae</taxon>
        <taxon>Thelohanellus</taxon>
    </lineage>
</organism>
<sequence>MPSSIVERHYQYILPLILNNMDTLLQQYEGQFNLTEQEELDSVANDRKPMFKHSELNLDAFWILIEHGYPAISQKALRFCVWRIKTVKNKKKEQLLPLENELWVCRTRTHPRIPLLKQTHKE</sequence>
<gene>
    <name evidence="1" type="ORF">RF11_02635</name>
</gene>
<dbReference type="OrthoDB" id="10062525at2759"/>